<evidence type="ECO:0000256" key="10">
    <source>
        <dbReference type="SAM" id="MobiDB-lite"/>
    </source>
</evidence>
<dbReference type="Pfam" id="PF02319">
    <property type="entry name" value="WHD_E2F_TDP"/>
    <property type="match status" value="2"/>
</dbReference>
<dbReference type="FunFam" id="1.10.10.10:FF:000073">
    <property type="entry name" value="E2F transcription factor 8"/>
    <property type="match status" value="1"/>
</dbReference>
<evidence type="ECO:0000256" key="7">
    <source>
        <dbReference type="ARBA" id="ARBA00023242"/>
    </source>
</evidence>
<evidence type="ECO:0000256" key="4">
    <source>
        <dbReference type="ARBA" id="ARBA00023015"/>
    </source>
</evidence>
<evidence type="ECO:0000256" key="8">
    <source>
        <dbReference type="ARBA" id="ARBA00023306"/>
    </source>
</evidence>
<feature type="region of interest" description="Disordered" evidence="10">
    <location>
        <begin position="176"/>
        <end position="220"/>
    </location>
</feature>
<gene>
    <name evidence="12" type="ORF">GUITHDRAFT_133924</name>
</gene>
<evidence type="ECO:0000256" key="3">
    <source>
        <dbReference type="ARBA" id="ARBA00022491"/>
    </source>
</evidence>
<dbReference type="SUPFAM" id="SSF46785">
    <property type="entry name" value="Winged helix' DNA-binding domain"/>
    <property type="match status" value="2"/>
</dbReference>
<feature type="compositionally biased region" description="Basic and acidic residues" evidence="10">
    <location>
        <begin position="465"/>
        <end position="475"/>
    </location>
</feature>
<comment type="similarity">
    <text evidence="2 9">Belongs to the E2F/DP family.</text>
</comment>
<keyword evidence="3" id="KW-0678">Repressor</keyword>
<keyword evidence="14" id="KW-1185">Reference proteome</keyword>
<evidence type="ECO:0000313" key="12">
    <source>
        <dbReference type="EMBL" id="EKX52208.1"/>
    </source>
</evidence>
<dbReference type="KEGG" id="gtt:GUITHDRAFT_133924"/>
<keyword evidence="5 9" id="KW-0238">DNA-binding</keyword>
<name>L1JVS8_GUITC</name>
<dbReference type="HOGENOM" id="CLU_552603_0_0_1"/>
<dbReference type="Proteomes" id="UP000011087">
    <property type="component" value="Unassembled WGS sequence"/>
</dbReference>
<sequence>MSAVRSFCEEKHFPQSRISSMVKSVSMGFVPARRTSRHYPFNNFDESSSEPLRENEFSIAANDAWKGIAMLAHCAQTVENESLSNADEDLNSRSFDANYSRKDKSLGLLCDKFLQEYSSASEICLDVAAKKLGVERRRIYDIVNVLESVEVVSRKAKNCYAWYGITRLPYALQRQHAMGPPDNEKSDDDDNTDNSDPDNVRENSQGSSNNNNRRPSRREKSLGVLSQKFVRIFLHAHRGVVSLESAARRLMNKASIDENRLKTKIRRLYDIANILCSLNLIEKTQMPDGSRKPAFKWKFQFNQIPEPAQILVPQANKKRSTMSSEAEIVSNKKGKVKVEGMEISDIRANIGEGSLDTKNDATRVLEERTTSSASMSDEAAVGVKEPGNLSSSASTRAPLSYNELQKEVMKKMSNSNAVGLSAIIDETLESMGLAGLIDSPRNMQQCMQAYFAKMSGMPNWTADEKKEGMAVEREGPSTFETSDSSENDSRPSRM</sequence>
<dbReference type="PaxDb" id="55529-EKX52208"/>
<dbReference type="FunFam" id="1.10.10.10:FF:000295">
    <property type="entry name" value="E2F transcription factor-like E2FE"/>
    <property type="match status" value="1"/>
</dbReference>
<dbReference type="SMART" id="SM01372">
    <property type="entry name" value="E2F_TDP"/>
    <property type="match status" value="2"/>
</dbReference>
<dbReference type="GO" id="GO:0090575">
    <property type="term" value="C:RNA polymerase II transcription regulator complex"/>
    <property type="evidence" value="ECO:0007669"/>
    <property type="project" value="TreeGrafter"/>
</dbReference>
<protein>
    <recommendedName>
        <fullName evidence="11">E2F/DP family winged-helix DNA-binding domain-containing protein</fullName>
    </recommendedName>
</protein>
<feature type="domain" description="E2F/DP family winged-helix DNA-binding" evidence="11">
    <location>
        <begin position="217"/>
        <end position="299"/>
    </location>
</feature>
<feature type="region of interest" description="Disordered" evidence="10">
    <location>
        <begin position="367"/>
        <end position="395"/>
    </location>
</feature>
<keyword evidence="4 9" id="KW-0805">Transcription regulation</keyword>
<dbReference type="STRING" id="905079.L1JVS8"/>
<accession>L1JVS8</accession>
<dbReference type="Gene3D" id="1.10.10.10">
    <property type="entry name" value="Winged helix-like DNA-binding domain superfamily/Winged helix DNA-binding domain"/>
    <property type="match status" value="2"/>
</dbReference>
<dbReference type="EMBL" id="JH992973">
    <property type="protein sequence ID" value="EKX52208.1"/>
    <property type="molecule type" value="Genomic_DNA"/>
</dbReference>
<comment type="subcellular location">
    <subcellularLocation>
        <location evidence="1 9">Nucleus</location>
    </subcellularLocation>
</comment>
<evidence type="ECO:0000259" key="11">
    <source>
        <dbReference type="SMART" id="SM01372"/>
    </source>
</evidence>
<evidence type="ECO:0000256" key="9">
    <source>
        <dbReference type="RuleBase" id="RU003796"/>
    </source>
</evidence>
<dbReference type="AlphaFoldDB" id="L1JVS8"/>
<dbReference type="eggNOG" id="KOG2578">
    <property type="taxonomic scope" value="Eukaryota"/>
</dbReference>
<feature type="domain" description="E2F/DP family winged-helix DNA-binding" evidence="11">
    <location>
        <begin position="101"/>
        <end position="164"/>
    </location>
</feature>
<dbReference type="PANTHER" id="PTHR12081">
    <property type="entry name" value="TRANSCRIPTION FACTOR E2F"/>
    <property type="match status" value="1"/>
</dbReference>
<feature type="compositionally biased region" description="Low complexity" evidence="10">
    <location>
        <begin position="202"/>
        <end position="213"/>
    </location>
</feature>
<evidence type="ECO:0000313" key="14">
    <source>
        <dbReference type="Proteomes" id="UP000011087"/>
    </source>
</evidence>
<evidence type="ECO:0000256" key="2">
    <source>
        <dbReference type="ARBA" id="ARBA00010940"/>
    </source>
</evidence>
<evidence type="ECO:0000256" key="5">
    <source>
        <dbReference type="ARBA" id="ARBA00023125"/>
    </source>
</evidence>
<dbReference type="GO" id="GO:0000981">
    <property type="term" value="F:DNA-binding transcription factor activity, RNA polymerase II-specific"/>
    <property type="evidence" value="ECO:0007669"/>
    <property type="project" value="TreeGrafter"/>
</dbReference>
<dbReference type="InterPro" id="IPR036388">
    <property type="entry name" value="WH-like_DNA-bd_sf"/>
</dbReference>
<reference evidence="13" key="3">
    <citation type="submission" date="2016-03" db="UniProtKB">
        <authorList>
            <consortium name="EnsemblProtists"/>
        </authorList>
    </citation>
    <scope>IDENTIFICATION</scope>
</reference>
<dbReference type="PANTHER" id="PTHR12081:SF7">
    <property type="entry name" value="TRANSCRIPTION FACTOR EFL-3"/>
    <property type="match status" value="1"/>
</dbReference>
<keyword evidence="6 9" id="KW-0804">Transcription</keyword>
<evidence type="ECO:0000256" key="6">
    <source>
        <dbReference type="ARBA" id="ARBA00023163"/>
    </source>
</evidence>
<dbReference type="InterPro" id="IPR036390">
    <property type="entry name" value="WH_DNA-bd_sf"/>
</dbReference>
<dbReference type="InterPro" id="IPR003316">
    <property type="entry name" value="E2F_WHTH_DNA-bd_dom"/>
</dbReference>
<organism evidence="12">
    <name type="scientific">Guillardia theta (strain CCMP2712)</name>
    <name type="common">Cryptophyte</name>
    <dbReference type="NCBI Taxonomy" id="905079"/>
    <lineage>
        <taxon>Eukaryota</taxon>
        <taxon>Cryptophyceae</taxon>
        <taxon>Pyrenomonadales</taxon>
        <taxon>Geminigeraceae</taxon>
        <taxon>Guillardia</taxon>
    </lineage>
</organism>
<reference evidence="12 14" key="1">
    <citation type="journal article" date="2012" name="Nature">
        <title>Algal genomes reveal evolutionary mosaicism and the fate of nucleomorphs.</title>
        <authorList>
            <consortium name="DOE Joint Genome Institute"/>
            <person name="Curtis B.A."/>
            <person name="Tanifuji G."/>
            <person name="Burki F."/>
            <person name="Gruber A."/>
            <person name="Irimia M."/>
            <person name="Maruyama S."/>
            <person name="Arias M.C."/>
            <person name="Ball S.G."/>
            <person name="Gile G.H."/>
            <person name="Hirakawa Y."/>
            <person name="Hopkins J.F."/>
            <person name="Kuo A."/>
            <person name="Rensing S.A."/>
            <person name="Schmutz J."/>
            <person name="Symeonidi A."/>
            <person name="Elias M."/>
            <person name="Eveleigh R.J."/>
            <person name="Herman E.K."/>
            <person name="Klute M.J."/>
            <person name="Nakayama T."/>
            <person name="Obornik M."/>
            <person name="Reyes-Prieto A."/>
            <person name="Armbrust E.V."/>
            <person name="Aves S.J."/>
            <person name="Beiko R.G."/>
            <person name="Coutinho P."/>
            <person name="Dacks J.B."/>
            <person name="Durnford D.G."/>
            <person name="Fast N.M."/>
            <person name="Green B.R."/>
            <person name="Grisdale C.J."/>
            <person name="Hempel F."/>
            <person name="Henrissat B."/>
            <person name="Hoppner M.P."/>
            <person name="Ishida K."/>
            <person name="Kim E."/>
            <person name="Koreny L."/>
            <person name="Kroth P.G."/>
            <person name="Liu Y."/>
            <person name="Malik S.B."/>
            <person name="Maier U.G."/>
            <person name="McRose D."/>
            <person name="Mock T."/>
            <person name="Neilson J.A."/>
            <person name="Onodera N.T."/>
            <person name="Poole A.M."/>
            <person name="Pritham E.J."/>
            <person name="Richards T.A."/>
            <person name="Rocap G."/>
            <person name="Roy S.W."/>
            <person name="Sarai C."/>
            <person name="Schaack S."/>
            <person name="Shirato S."/>
            <person name="Slamovits C.H."/>
            <person name="Spencer D.F."/>
            <person name="Suzuki S."/>
            <person name="Worden A.Z."/>
            <person name="Zauner S."/>
            <person name="Barry K."/>
            <person name="Bell C."/>
            <person name="Bharti A.K."/>
            <person name="Crow J.A."/>
            <person name="Grimwood J."/>
            <person name="Kramer R."/>
            <person name="Lindquist E."/>
            <person name="Lucas S."/>
            <person name="Salamov A."/>
            <person name="McFadden G.I."/>
            <person name="Lane C.E."/>
            <person name="Keeling P.J."/>
            <person name="Gray M.W."/>
            <person name="Grigoriev I.V."/>
            <person name="Archibald J.M."/>
        </authorList>
    </citation>
    <scope>NUCLEOTIDE SEQUENCE</scope>
    <source>
        <strain evidence="12 14">CCMP2712</strain>
    </source>
</reference>
<evidence type="ECO:0000256" key="1">
    <source>
        <dbReference type="ARBA" id="ARBA00004123"/>
    </source>
</evidence>
<reference evidence="14" key="2">
    <citation type="submission" date="2012-11" db="EMBL/GenBank/DDBJ databases">
        <authorList>
            <person name="Kuo A."/>
            <person name="Curtis B.A."/>
            <person name="Tanifuji G."/>
            <person name="Burki F."/>
            <person name="Gruber A."/>
            <person name="Irimia M."/>
            <person name="Maruyama S."/>
            <person name="Arias M.C."/>
            <person name="Ball S.G."/>
            <person name="Gile G.H."/>
            <person name="Hirakawa Y."/>
            <person name="Hopkins J.F."/>
            <person name="Rensing S.A."/>
            <person name="Schmutz J."/>
            <person name="Symeonidi A."/>
            <person name="Elias M."/>
            <person name="Eveleigh R.J."/>
            <person name="Herman E.K."/>
            <person name="Klute M.J."/>
            <person name="Nakayama T."/>
            <person name="Obornik M."/>
            <person name="Reyes-Prieto A."/>
            <person name="Armbrust E.V."/>
            <person name="Aves S.J."/>
            <person name="Beiko R.G."/>
            <person name="Coutinho P."/>
            <person name="Dacks J.B."/>
            <person name="Durnford D.G."/>
            <person name="Fast N.M."/>
            <person name="Green B.R."/>
            <person name="Grisdale C."/>
            <person name="Hempe F."/>
            <person name="Henrissat B."/>
            <person name="Hoppner M.P."/>
            <person name="Ishida K.-I."/>
            <person name="Kim E."/>
            <person name="Koreny L."/>
            <person name="Kroth P.G."/>
            <person name="Liu Y."/>
            <person name="Malik S.-B."/>
            <person name="Maier U.G."/>
            <person name="McRose D."/>
            <person name="Mock T."/>
            <person name="Neilson J.A."/>
            <person name="Onodera N.T."/>
            <person name="Poole A.M."/>
            <person name="Pritham E.J."/>
            <person name="Richards T.A."/>
            <person name="Rocap G."/>
            <person name="Roy S.W."/>
            <person name="Sarai C."/>
            <person name="Schaack S."/>
            <person name="Shirato S."/>
            <person name="Slamovits C.H."/>
            <person name="Spencer D.F."/>
            <person name="Suzuki S."/>
            <person name="Worden A.Z."/>
            <person name="Zauner S."/>
            <person name="Barry K."/>
            <person name="Bell C."/>
            <person name="Bharti A.K."/>
            <person name="Crow J.A."/>
            <person name="Grimwood J."/>
            <person name="Kramer R."/>
            <person name="Lindquist E."/>
            <person name="Lucas S."/>
            <person name="Salamov A."/>
            <person name="McFadden G.I."/>
            <person name="Lane C.E."/>
            <person name="Keeling P.J."/>
            <person name="Gray M.W."/>
            <person name="Grigoriev I.V."/>
            <person name="Archibald J.M."/>
        </authorList>
    </citation>
    <scope>NUCLEOTIDE SEQUENCE</scope>
    <source>
        <strain evidence="14">CCMP2712</strain>
    </source>
</reference>
<dbReference type="GO" id="GO:0000978">
    <property type="term" value="F:RNA polymerase II cis-regulatory region sequence-specific DNA binding"/>
    <property type="evidence" value="ECO:0007669"/>
    <property type="project" value="InterPro"/>
</dbReference>
<feature type="compositionally biased region" description="Acidic residues" evidence="10">
    <location>
        <begin position="185"/>
        <end position="196"/>
    </location>
</feature>
<dbReference type="OrthoDB" id="5318at2759"/>
<proteinExistence type="inferred from homology"/>
<keyword evidence="7 9" id="KW-0539">Nucleus</keyword>
<feature type="region of interest" description="Disordered" evidence="10">
    <location>
        <begin position="465"/>
        <end position="494"/>
    </location>
</feature>
<keyword evidence="8" id="KW-0131">Cell cycle</keyword>
<dbReference type="GeneID" id="17309067"/>
<evidence type="ECO:0000313" key="13">
    <source>
        <dbReference type="EnsemblProtists" id="EKX52208"/>
    </source>
</evidence>
<dbReference type="EnsemblProtists" id="EKX52208">
    <property type="protein sequence ID" value="EKX52208"/>
    <property type="gene ID" value="GUITHDRAFT_133924"/>
</dbReference>
<dbReference type="InterPro" id="IPR015633">
    <property type="entry name" value="E2F"/>
</dbReference>
<dbReference type="RefSeq" id="XP_005839188.1">
    <property type="nucleotide sequence ID" value="XM_005839131.1"/>
</dbReference>